<name>A0A2P5B842_PARAD</name>
<feature type="compositionally biased region" description="Polar residues" evidence="1">
    <location>
        <begin position="23"/>
        <end position="40"/>
    </location>
</feature>
<proteinExistence type="predicted"/>
<reference evidence="3" key="1">
    <citation type="submission" date="2016-06" db="EMBL/GenBank/DDBJ databases">
        <title>Parallel loss of symbiosis genes in relatives of nitrogen-fixing non-legume Parasponia.</title>
        <authorList>
            <person name="Van Velzen R."/>
            <person name="Holmer R."/>
            <person name="Bu F."/>
            <person name="Rutten L."/>
            <person name="Van Zeijl A."/>
            <person name="Liu W."/>
            <person name="Santuari L."/>
            <person name="Cao Q."/>
            <person name="Sharma T."/>
            <person name="Shen D."/>
            <person name="Roswanjaya Y."/>
            <person name="Wardhani T."/>
            <person name="Kalhor M.S."/>
            <person name="Jansen J."/>
            <person name="Van den Hoogen J."/>
            <person name="Gungor B."/>
            <person name="Hartog M."/>
            <person name="Hontelez J."/>
            <person name="Verver J."/>
            <person name="Yang W.-C."/>
            <person name="Schijlen E."/>
            <person name="Repin R."/>
            <person name="Schilthuizen M."/>
            <person name="Schranz E."/>
            <person name="Heidstra R."/>
            <person name="Miyata K."/>
            <person name="Fedorova E."/>
            <person name="Kohlen W."/>
            <person name="Bisseling T."/>
            <person name="Smit S."/>
            <person name="Geurts R."/>
        </authorList>
    </citation>
    <scope>NUCLEOTIDE SEQUENCE [LARGE SCALE GENOMIC DNA]</scope>
    <source>
        <strain evidence="3">cv. WU1-14</strain>
    </source>
</reference>
<evidence type="ECO:0000313" key="3">
    <source>
        <dbReference type="Proteomes" id="UP000237105"/>
    </source>
</evidence>
<gene>
    <name evidence="2" type="ORF">PanWU01x14_262410</name>
</gene>
<accession>A0A2P5B842</accession>
<sequence length="164" mass="17920">MAGVKTESGYMIPSDKAPKIANLENTVTDQPENDNRTVANSYGELSGSSRKDDNSDSDSRQPKWELEKTFNLQMVADSLYTSKHRYKDKDKSVNVAGMNGGSTQLSGLFKVDAKIESCLGKLGRKKSLLKSSSLVSRPIRNNKNKLIDGILGSLRKSSESSSTI</sequence>
<dbReference type="EMBL" id="JXTB01000340">
    <property type="protein sequence ID" value="PON44953.1"/>
    <property type="molecule type" value="Genomic_DNA"/>
</dbReference>
<protein>
    <submittedName>
        <fullName evidence="2">Uncharacterized protein</fullName>
    </submittedName>
</protein>
<feature type="region of interest" description="Disordered" evidence="1">
    <location>
        <begin position="1"/>
        <end position="66"/>
    </location>
</feature>
<organism evidence="2 3">
    <name type="scientific">Parasponia andersonii</name>
    <name type="common">Sponia andersonii</name>
    <dbReference type="NCBI Taxonomy" id="3476"/>
    <lineage>
        <taxon>Eukaryota</taxon>
        <taxon>Viridiplantae</taxon>
        <taxon>Streptophyta</taxon>
        <taxon>Embryophyta</taxon>
        <taxon>Tracheophyta</taxon>
        <taxon>Spermatophyta</taxon>
        <taxon>Magnoliopsida</taxon>
        <taxon>eudicotyledons</taxon>
        <taxon>Gunneridae</taxon>
        <taxon>Pentapetalae</taxon>
        <taxon>rosids</taxon>
        <taxon>fabids</taxon>
        <taxon>Rosales</taxon>
        <taxon>Cannabaceae</taxon>
        <taxon>Parasponia</taxon>
    </lineage>
</organism>
<dbReference type="Proteomes" id="UP000237105">
    <property type="component" value="Unassembled WGS sequence"/>
</dbReference>
<dbReference type="AlphaFoldDB" id="A0A2P5B842"/>
<comment type="caution">
    <text evidence="2">The sequence shown here is derived from an EMBL/GenBank/DDBJ whole genome shotgun (WGS) entry which is preliminary data.</text>
</comment>
<evidence type="ECO:0000313" key="2">
    <source>
        <dbReference type="EMBL" id="PON44953.1"/>
    </source>
</evidence>
<feature type="compositionally biased region" description="Basic and acidic residues" evidence="1">
    <location>
        <begin position="49"/>
        <end position="66"/>
    </location>
</feature>
<evidence type="ECO:0000256" key="1">
    <source>
        <dbReference type="SAM" id="MobiDB-lite"/>
    </source>
</evidence>
<keyword evidence="3" id="KW-1185">Reference proteome</keyword>